<sequence>MKTADGLSQNLQDALNNGVLKRLPLTFLPFVNEQLQKWQYLFPNERRSVQGLLLYVDSLSPQQSFALFKNVVQLEEKMDVRHWQFSTTEQTIQNSSQLARSPWFLEWRQAVQAVFDTVDQQSPQSKSSSAKRLVLLDIPRPLPLNPATAWRRWQGIGKPLHLQLDKDSVDPFEFLLAGVPSSSPNRSSSADTWVIDAGSSAVNAVLKRTPEFLSKPTSILLSYERLSSYRENFSHEMNTMRKDLADADAVFDRLRTVDVTPWSPPEVSADPAVREFVRSLYLSGNGAVIFGNSFVEWGASEAFRRARPSFLAAKFGVRAKPKPFTGVAVFDNPDKVNPAPSVDDLPGSAADAEILALYVWLAAQRFNEYQHSTVCVCLAESTSQAYLIAPTEFTAAFHADTASLPQLSSALATWIS</sequence>
<reference evidence="1" key="1">
    <citation type="submission" date="2023-03" db="EMBL/GenBank/DDBJ databases">
        <title>Edaphobacter sp.</title>
        <authorList>
            <person name="Huber K.J."/>
            <person name="Papendorf J."/>
            <person name="Pilke C."/>
            <person name="Bunk B."/>
            <person name="Sproeer C."/>
            <person name="Pester M."/>
        </authorList>
    </citation>
    <scope>NUCLEOTIDE SEQUENCE</scope>
    <source>
        <strain evidence="1">DSM 110680</strain>
    </source>
</reference>
<proteinExistence type="predicted"/>
<dbReference type="EMBL" id="CP121196">
    <property type="protein sequence ID" value="XBH17813.1"/>
    <property type="molecule type" value="Genomic_DNA"/>
</dbReference>
<dbReference type="AlphaFoldDB" id="A0AAU7DJ91"/>
<organism evidence="1">
    <name type="scientific">Telmatobacter sp. DSM 110680</name>
    <dbReference type="NCBI Taxonomy" id="3036704"/>
    <lineage>
        <taxon>Bacteria</taxon>
        <taxon>Pseudomonadati</taxon>
        <taxon>Acidobacteriota</taxon>
        <taxon>Terriglobia</taxon>
        <taxon>Terriglobales</taxon>
        <taxon>Acidobacteriaceae</taxon>
        <taxon>Telmatobacter</taxon>
    </lineage>
</organism>
<dbReference type="RefSeq" id="WP_348263038.1">
    <property type="nucleotide sequence ID" value="NZ_CP121196.1"/>
</dbReference>
<evidence type="ECO:0000313" key="1">
    <source>
        <dbReference type="EMBL" id="XBH17813.1"/>
    </source>
</evidence>
<protein>
    <submittedName>
        <fullName evidence="1">Uncharacterized protein</fullName>
    </submittedName>
</protein>
<gene>
    <name evidence="1" type="ORF">P8935_00430</name>
</gene>
<name>A0AAU7DJ91_9BACT</name>
<accession>A0AAU7DJ91</accession>